<feature type="region of interest" description="Disordered" evidence="1">
    <location>
        <begin position="48"/>
        <end position="70"/>
    </location>
</feature>
<evidence type="ECO:0000313" key="2">
    <source>
        <dbReference type="EMBL" id="PSB03742.1"/>
    </source>
</evidence>
<dbReference type="OrthoDB" id="488695at2"/>
<dbReference type="RefSeq" id="WP_106287915.1">
    <property type="nucleotide sequence ID" value="NZ_CAWNTC010000243.1"/>
</dbReference>
<dbReference type="Proteomes" id="UP000238762">
    <property type="component" value="Unassembled WGS sequence"/>
</dbReference>
<sequence length="70" mass="8030">MNESQPEKVELCIQLDPELIEQINHLTNNPSKTIEVAVRQWLKGGSNRDDELARSLVRNPPIPPRGEWND</sequence>
<keyword evidence="3" id="KW-1185">Reference proteome</keyword>
<reference evidence="2 3" key="2">
    <citation type="submission" date="2018-03" db="EMBL/GenBank/DDBJ databases">
        <title>The ancient ancestry and fast evolution of plastids.</title>
        <authorList>
            <person name="Moore K.R."/>
            <person name="Magnabosco C."/>
            <person name="Momper L."/>
            <person name="Gold D.A."/>
            <person name="Bosak T."/>
            <person name="Fournier G.P."/>
        </authorList>
    </citation>
    <scope>NUCLEOTIDE SEQUENCE [LARGE SCALE GENOMIC DNA]</scope>
    <source>
        <strain evidence="2 3">CCAP 1448/3</strain>
    </source>
</reference>
<comment type="caution">
    <text evidence="2">The sequence shown here is derived from an EMBL/GenBank/DDBJ whole genome shotgun (WGS) entry which is preliminary data.</text>
</comment>
<evidence type="ECO:0000313" key="3">
    <source>
        <dbReference type="Proteomes" id="UP000238762"/>
    </source>
</evidence>
<organism evidence="2 3">
    <name type="scientific">Merismopedia glauca CCAP 1448/3</name>
    <dbReference type="NCBI Taxonomy" id="1296344"/>
    <lineage>
        <taxon>Bacteria</taxon>
        <taxon>Bacillati</taxon>
        <taxon>Cyanobacteriota</taxon>
        <taxon>Cyanophyceae</taxon>
        <taxon>Synechococcales</taxon>
        <taxon>Merismopediaceae</taxon>
        <taxon>Merismopedia</taxon>
    </lineage>
</organism>
<protein>
    <recommendedName>
        <fullName evidence="4">Type II toxin-antitoxin system CcdA family antitoxin</fullName>
    </recommendedName>
</protein>
<gene>
    <name evidence="2" type="ORF">C7B64_06940</name>
</gene>
<evidence type="ECO:0008006" key="4">
    <source>
        <dbReference type="Google" id="ProtNLM"/>
    </source>
</evidence>
<dbReference type="EMBL" id="PVWJ01000025">
    <property type="protein sequence ID" value="PSB03742.1"/>
    <property type="molecule type" value="Genomic_DNA"/>
</dbReference>
<accession>A0A2T1C627</accession>
<dbReference type="AlphaFoldDB" id="A0A2T1C627"/>
<proteinExistence type="predicted"/>
<evidence type="ECO:0000256" key="1">
    <source>
        <dbReference type="SAM" id="MobiDB-lite"/>
    </source>
</evidence>
<reference evidence="2 3" key="1">
    <citation type="submission" date="2018-02" db="EMBL/GenBank/DDBJ databases">
        <authorList>
            <person name="Cohen D.B."/>
            <person name="Kent A.D."/>
        </authorList>
    </citation>
    <scope>NUCLEOTIDE SEQUENCE [LARGE SCALE GENOMIC DNA]</scope>
    <source>
        <strain evidence="2 3">CCAP 1448/3</strain>
    </source>
</reference>
<name>A0A2T1C627_9CYAN</name>